<feature type="domain" description="C2H2-type" evidence="9">
    <location>
        <begin position="12"/>
        <end position="39"/>
    </location>
</feature>
<dbReference type="PROSITE" id="PS50157">
    <property type="entry name" value="ZINC_FINGER_C2H2_2"/>
    <property type="match status" value="2"/>
</dbReference>
<keyword evidence="11" id="KW-1185">Reference proteome</keyword>
<evidence type="ECO:0000256" key="6">
    <source>
        <dbReference type="ARBA" id="ARBA00023242"/>
    </source>
</evidence>
<evidence type="ECO:0000256" key="8">
    <source>
        <dbReference type="SAM" id="MobiDB-lite"/>
    </source>
</evidence>
<sequence length="532" mass="61151">MSASTPEASPRFRCEFCPKEFSRRENVYRHARIHCNVDKHKKLHRCPVCGKEFTRSDARQRHEAIHKTQQSPSVTAMPQRRTESPKDLAVFSPQTSDTLHKAASVKTHNDDGSASLSSLNVRSLAENDVQRETGNSWSPMHSLHIGIHQTNVLTAQAPTENAHHWTNQSVESTFDDDLLRWIREPCLFEDMRFDEDIMAVLLETGSMPPFNAAPILAMDIDNEQMAIDHSNQNINVSIDGGGIMSRPASPPNEASEEDKWPYQWDPASQAITAAKPIDLPGNHPLRRDHEIRFDISHQRYQKVTAFLLEPARRGFNFHSLHFPDLETTNIFIRLFFTRFEYQMPVIHHPSLQSCDELPDPLLAAMIAIGAIYSRERHTCRFSIVLVDMARLSSQIALEMNNKLMRDPKFVYALTLICYAGLWCGNKRLFELSESLRAAVVTYCRQIRDSEFMLAREDLKRFGNSTEGRWQAWIVKESRKRLLWIIYSFDSWQNLWLLSVPVTRNSGMLQRPIVGGLYLALQPFHLQEHLLLP</sequence>
<evidence type="ECO:0000259" key="9">
    <source>
        <dbReference type="PROSITE" id="PS50157"/>
    </source>
</evidence>
<dbReference type="GO" id="GO:0005634">
    <property type="term" value="C:nucleus"/>
    <property type="evidence" value="ECO:0007669"/>
    <property type="project" value="UniProtKB-SubCell"/>
</dbReference>
<keyword evidence="3" id="KW-0677">Repeat</keyword>
<evidence type="ECO:0000256" key="3">
    <source>
        <dbReference type="ARBA" id="ARBA00022737"/>
    </source>
</evidence>
<dbReference type="Gene3D" id="3.30.160.60">
    <property type="entry name" value="Classic Zinc Finger"/>
    <property type="match status" value="2"/>
</dbReference>
<protein>
    <recommendedName>
        <fullName evidence="9">C2H2-type domain-containing protein</fullName>
    </recommendedName>
</protein>
<dbReference type="InterPro" id="IPR051059">
    <property type="entry name" value="VerF-like"/>
</dbReference>
<dbReference type="Proteomes" id="UP001220324">
    <property type="component" value="Unassembled WGS sequence"/>
</dbReference>
<organism evidence="10 11">
    <name type="scientific">Penicillium frequentans</name>
    <dbReference type="NCBI Taxonomy" id="3151616"/>
    <lineage>
        <taxon>Eukaryota</taxon>
        <taxon>Fungi</taxon>
        <taxon>Dikarya</taxon>
        <taxon>Ascomycota</taxon>
        <taxon>Pezizomycotina</taxon>
        <taxon>Eurotiomycetes</taxon>
        <taxon>Eurotiomycetidae</taxon>
        <taxon>Eurotiales</taxon>
        <taxon>Aspergillaceae</taxon>
        <taxon>Penicillium</taxon>
    </lineage>
</organism>
<dbReference type="InterPro" id="IPR013087">
    <property type="entry name" value="Znf_C2H2_type"/>
</dbReference>
<keyword evidence="2" id="KW-0479">Metal-binding</keyword>
<dbReference type="PANTHER" id="PTHR40626:SF11">
    <property type="entry name" value="ZINC FINGER PROTEIN YPR022C"/>
    <property type="match status" value="1"/>
</dbReference>
<gene>
    <name evidence="10" type="ORF">N7494_009761</name>
</gene>
<dbReference type="InterPro" id="IPR007219">
    <property type="entry name" value="XnlR_reg_dom"/>
</dbReference>
<dbReference type="AlphaFoldDB" id="A0AAD6GDP3"/>
<dbReference type="Pfam" id="PF04082">
    <property type="entry name" value="Fungal_trans"/>
    <property type="match status" value="1"/>
</dbReference>
<comment type="subcellular location">
    <subcellularLocation>
        <location evidence="1">Nucleus</location>
    </subcellularLocation>
</comment>
<evidence type="ECO:0000256" key="7">
    <source>
        <dbReference type="PROSITE-ProRule" id="PRU00042"/>
    </source>
</evidence>
<evidence type="ECO:0000256" key="5">
    <source>
        <dbReference type="ARBA" id="ARBA00022833"/>
    </source>
</evidence>
<evidence type="ECO:0000313" key="10">
    <source>
        <dbReference type="EMBL" id="KAJ5533209.1"/>
    </source>
</evidence>
<comment type="caution">
    <text evidence="10">The sequence shown here is derived from an EMBL/GenBank/DDBJ whole genome shotgun (WGS) entry which is preliminary data.</text>
</comment>
<feature type="domain" description="C2H2-type" evidence="9">
    <location>
        <begin position="44"/>
        <end position="71"/>
    </location>
</feature>
<dbReference type="GO" id="GO:0000981">
    <property type="term" value="F:DNA-binding transcription factor activity, RNA polymerase II-specific"/>
    <property type="evidence" value="ECO:0007669"/>
    <property type="project" value="InterPro"/>
</dbReference>
<accession>A0AAD6GDP3</accession>
<dbReference type="CDD" id="cd12148">
    <property type="entry name" value="fungal_TF_MHR"/>
    <property type="match status" value="1"/>
</dbReference>
<dbReference type="PROSITE" id="PS00028">
    <property type="entry name" value="ZINC_FINGER_C2H2_1"/>
    <property type="match status" value="2"/>
</dbReference>
<dbReference type="GO" id="GO:0006351">
    <property type="term" value="P:DNA-templated transcription"/>
    <property type="evidence" value="ECO:0007669"/>
    <property type="project" value="InterPro"/>
</dbReference>
<keyword evidence="5" id="KW-0862">Zinc</keyword>
<dbReference type="SMART" id="SM00355">
    <property type="entry name" value="ZnF_C2H2"/>
    <property type="match status" value="2"/>
</dbReference>
<keyword evidence="6" id="KW-0539">Nucleus</keyword>
<proteinExistence type="predicted"/>
<dbReference type="PANTHER" id="PTHR40626">
    <property type="entry name" value="MIP31509P"/>
    <property type="match status" value="1"/>
</dbReference>
<dbReference type="Pfam" id="PF00096">
    <property type="entry name" value="zf-C2H2"/>
    <property type="match status" value="2"/>
</dbReference>
<dbReference type="EMBL" id="JAQIZZ010000007">
    <property type="protein sequence ID" value="KAJ5533209.1"/>
    <property type="molecule type" value="Genomic_DNA"/>
</dbReference>
<evidence type="ECO:0000256" key="4">
    <source>
        <dbReference type="ARBA" id="ARBA00022771"/>
    </source>
</evidence>
<dbReference type="GO" id="GO:0000785">
    <property type="term" value="C:chromatin"/>
    <property type="evidence" value="ECO:0007669"/>
    <property type="project" value="TreeGrafter"/>
</dbReference>
<keyword evidence="4 7" id="KW-0863">Zinc-finger</keyword>
<feature type="compositionally biased region" description="Polar residues" evidence="8">
    <location>
        <begin position="67"/>
        <end position="76"/>
    </location>
</feature>
<dbReference type="GO" id="GO:0008270">
    <property type="term" value="F:zinc ion binding"/>
    <property type="evidence" value="ECO:0007669"/>
    <property type="project" value="UniProtKB-KW"/>
</dbReference>
<evidence type="ECO:0000256" key="2">
    <source>
        <dbReference type="ARBA" id="ARBA00022723"/>
    </source>
</evidence>
<evidence type="ECO:0000313" key="11">
    <source>
        <dbReference type="Proteomes" id="UP001220324"/>
    </source>
</evidence>
<dbReference type="GO" id="GO:0000978">
    <property type="term" value="F:RNA polymerase II cis-regulatory region sequence-specific DNA binding"/>
    <property type="evidence" value="ECO:0007669"/>
    <property type="project" value="InterPro"/>
</dbReference>
<dbReference type="InterPro" id="IPR036236">
    <property type="entry name" value="Znf_C2H2_sf"/>
</dbReference>
<evidence type="ECO:0000256" key="1">
    <source>
        <dbReference type="ARBA" id="ARBA00004123"/>
    </source>
</evidence>
<reference evidence="10 11" key="1">
    <citation type="journal article" date="2023" name="IMA Fungus">
        <title>Comparative genomic study of the Penicillium genus elucidates a diverse pangenome and 15 lateral gene transfer events.</title>
        <authorList>
            <person name="Petersen C."/>
            <person name="Sorensen T."/>
            <person name="Nielsen M.R."/>
            <person name="Sondergaard T.E."/>
            <person name="Sorensen J.L."/>
            <person name="Fitzpatrick D.A."/>
            <person name="Frisvad J.C."/>
            <person name="Nielsen K.L."/>
        </authorList>
    </citation>
    <scope>NUCLEOTIDE SEQUENCE [LARGE SCALE GENOMIC DNA]</scope>
    <source>
        <strain evidence="10 11">IBT 35679</strain>
    </source>
</reference>
<feature type="region of interest" description="Disordered" evidence="8">
    <location>
        <begin position="59"/>
        <end position="86"/>
    </location>
</feature>
<dbReference type="SUPFAM" id="SSF57667">
    <property type="entry name" value="beta-beta-alpha zinc fingers"/>
    <property type="match status" value="1"/>
</dbReference>
<name>A0AAD6GDP3_9EURO</name>